<dbReference type="GO" id="GO:0003713">
    <property type="term" value="F:transcription coactivator activity"/>
    <property type="evidence" value="ECO:0007669"/>
    <property type="project" value="TreeGrafter"/>
</dbReference>
<dbReference type="PANTHER" id="PTHR13130:SF4">
    <property type="entry name" value="MEDIATOR OF RNA POLYMERASE II TRANSCRIPTION SUBUNIT 27"/>
    <property type="match status" value="1"/>
</dbReference>
<reference evidence="7" key="1">
    <citation type="journal article" date="2023" name="Plant J.">
        <title>Genome sequences and population genomics provide insights into the demographic history, inbreeding, and mutation load of two 'living fossil' tree species of Dipteronia.</title>
        <authorList>
            <person name="Feng Y."/>
            <person name="Comes H.P."/>
            <person name="Chen J."/>
            <person name="Zhu S."/>
            <person name="Lu R."/>
            <person name="Zhang X."/>
            <person name="Li P."/>
            <person name="Qiu J."/>
            <person name="Olsen K.M."/>
            <person name="Qiu Y."/>
        </authorList>
    </citation>
    <scope>NUCLEOTIDE SEQUENCE</scope>
    <source>
        <strain evidence="7">KIB01</strain>
    </source>
</reference>
<dbReference type="Proteomes" id="UP001280121">
    <property type="component" value="Unassembled WGS sequence"/>
</dbReference>
<keyword evidence="8" id="KW-1185">Reference proteome</keyword>
<keyword evidence="3" id="KW-0805">Transcription regulation</keyword>
<dbReference type="AlphaFoldDB" id="A0AAD9X9T9"/>
<feature type="transmembrane region" description="Helical" evidence="6">
    <location>
        <begin position="7"/>
        <end position="25"/>
    </location>
</feature>
<dbReference type="GO" id="GO:0016592">
    <property type="term" value="C:mediator complex"/>
    <property type="evidence" value="ECO:0007669"/>
    <property type="project" value="InterPro"/>
</dbReference>
<comment type="similarity">
    <text evidence="2">Belongs to the Mediator complex subunit 27 family.</text>
</comment>
<accession>A0AAD9X9T9</accession>
<protein>
    <submittedName>
        <fullName evidence="7">Uncharacterized protein</fullName>
    </submittedName>
</protein>
<keyword evidence="6" id="KW-1133">Transmembrane helix</keyword>
<evidence type="ECO:0000256" key="2">
    <source>
        <dbReference type="ARBA" id="ARBA00008048"/>
    </source>
</evidence>
<evidence type="ECO:0000313" key="8">
    <source>
        <dbReference type="Proteomes" id="UP001280121"/>
    </source>
</evidence>
<comment type="caution">
    <text evidence="7">The sequence shown here is derived from an EMBL/GenBank/DDBJ whole genome shotgun (WGS) entry which is preliminary data.</text>
</comment>
<name>A0AAD9X9T9_9ROSI</name>
<evidence type="ECO:0000256" key="6">
    <source>
        <dbReference type="SAM" id="Phobius"/>
    </source>
</evidence>
<keyword evidence="6" id="KW-0812">Transmembrane</keyword>
<keyword evidence="6" id="KW-0472">Membrane</keyword>
<evidence type="ECO:0000256" key="1">
    <source>
        <dbReference type="ARBA" id="ARBA00004123"/>
    </source>
</evidence>
<proteinExistence type="inferred from homology"/>
<evidence type="ECO:0000256" key="5">
    <source>
        <dbReference type="ARBA" id="ARBA00023242"/>
    </source>
</evidence>
<dbReference type="GO" id="GO:0006357">
    <property type="term" value="P:regulation of transcription by RNA polymerase II"/>
    <property type="evidence" value="ECO:0007669"/>
    <property type="project" value="TreeGrafter"/>
</dbReference>
<comment type="subcellular location">
    <subcellularLocation>
        <location evidence="1">Nucleus</location>
    </subcellularLocation>
</comment>
<gene>
    <name evidence="7" type="ORF">Ddye_008450</name>
</gene>
<dbReference type="EMBL" id="JANJYI010000003">
    <property type="protein sequence ID" value="KAK2655398.1"/>
    <property type="molecule type" value="Genomic_DNA"/>
</dbReference>
<dbReference type="InterPro" id="IPR021627">
    <property type="entry name" value="Mediator_Med27"/>
</dbReference>
<feature type="transmembrane region" description="Helical" evidence="6">
    <location>
        <begin position="31"/>
        <end position="53"/>
    </location>
</feature>
<keyword evidence="5" id="KW-0539">Nucleus</keyword>
<evidence type="ECO:0000313" key="7">
    <source>
        <dbReference type="EMBL" id="KAK2655398.1"/>
    </source>
</evidence>
<keyword evidence="4" id="KW-0804">Transcription</keyword>
<evidence type="ECO:0000256" key="3">
    <source>
        <dbReference type="ARBA" id="ARBA00023015"/>
    </source>
</evidence>
<sequence>MMVVAQVWVIDVRFLIVTWVVILRLNLQEFGLQFLMLFLVQAILSMVGGLLVLRQRMRIFENEVSCGLVTGGKLEELDPCNKFEPWIWTSSSIVQPLNPNYIPHCGDQPAFYSEESSEPKGCSNFKDLKLPDGDDLCDGLNIDDAGLRMLTTKKERYSTNDVARHTTTSNHSNILLALKAFTDQKKRFFPHLDDGLDCATTEPVPKKHLIYQVLLPASKLEELIDCKTLSAVLMRLEKEVPNLKSFTYERLDWLKRASSLPSSANESP</sequence>
<evidence type="ECO:0000256" key="4">
    <source>
        <dbReference type="ARBA" id="ARBA00023163"/>
    </source>
</evidence>
<organism evidence="7 8">
    <name type="scientific">Dipteronia dyeriana</name>
    <dbReference type="NCBI Taxonomy" id="168575"/>
    <lineage>
        <taxon>Eukaryota</taxon>
        <taxon>Viridiplantae</taxon>
        <taxon>Streptophyta</taxon>
        <taxon>Embryophyta</taxon>
        <taxon>Tracheophyta</taxon>
        <taxon>Spermatophyta</taxon>
        <taxon>Magnoliopsida</taxon>
        <taxon>eudicotyledons</taxon>
        <taxon>Gunneridae</taxon>
        <taxon>Pentapetalae</taxon>
        <taxon>rosids</taxon>
        <taxon>malvids</taxon>
        <taxon>Sapindales</taxon>
        <taxon>Sapindaceae</taxon>
        <taxon>Hippocastanoideae</taxon>
        <taxon>Acereae</taxon>
        <taxon>Dipteronia</taxon>
    </lineage>
</organism>
<dbReference type="PANTHER" id="PTHR13130">
    <property type="entry name" value="34 KDA TRANSCRIPTIONAL CO-ACTIVATOR-RELATED"/>
    <property type="match status" value="1"/>
</dbReference>